<evidence type="ECO:0008006" key="3">
    <source>
        <dbReference type="Google" id="ProtNLM"/>
    </source>
</evidence>
<dbReference type="Proteomes" id="UP001222325">
    <property type="component" value="Unassembled WGS sequence"/>
</dbReference>
<name>A0AAD6XQ41_9AGAR</name>
<dbReference type="Gene3D" id="1.10.510.10">
    <property type="entry name" value="Transferase(Phosphotransferase) domain 1"/>
    <property type="match status" value="1"/>
</dbReference>
<protein>
    <recommendedName>
        <fullName evidence="3">Protein kinase domain-containing protein</fullName>
    </recommendedName>
</protein>
<proteinExistence type="predicted"/>
<evidence type="ECO:0000313" key="1">
    <source>
        <dbReference type="EMBL" id="KAJ7090933.1"/>
    </source>
</evidence>
<comment type="caution">
    <text evidence="1">The sequence shown here is derived from an EMBL/GenBank/DDBJ whole genome shotgun (WGS) entry which is preliminary data.</text>
</comment>
<dbReference type="EMBL" id="JARJCN010000021">
    <property type="protein sequence ID" value="KAJ7090933.1"/>
    <property type="molecule type" value="Genomic_DNA"/>
</dbReference>
<evidence type="ECO:0000313" key="2">
    <source>
        <dbReference type="Proteomes" id="UP001222325"/>
    </source>
</evidence>
<sequence>MTTLAINCELRCDRLMQRQPGALVLKRVYDFVPPAAEEAWTVEAVETIKTGTLFCVFRAQIIRPAGAALDVVLKIDPTGECEAACKNEQRVYREAKNLQGSALPYFYGCFQVQIGAAMVTCLAIEHCGEPLQKNFHELDYAFAGKLLRSVAALHAYGSTHGDLYPRNVRVLGDTPILIDFESSEPHTCGMRMMTVPGTTRPTAEEYGCVELYNLVFRMGLWKPGNLKFNGKLLEKESVQTVEDIKRWIPEECDPDYRELLEEKADIAFEQLCAERILTWGTDQFSERKTRLDIYKPAAPSA</sequence>
<dbReference type="InterPro" id="IPR011009">
    <property type="entry name" value="Kinase-like_dom_sf"/>
</dbReference>
<keyword evidence="2" id="KW-1185">Reference proteome</keyword>
<dbReference type="AlphaFoldDB" id="A0AAD6XQ41"/>
<accession>A0AAD6XQ41</accession>
<organism evidence="1 2">
    <name type="scientific">Mycena belliarum</name>
    <dbReference type="NCBI Taxonomy" id="1033014"/>
    <lineage>
        <taxon>Eukaryota</taxon>
        <taxon>Fungi</taxon>
        <taxon>Dikarya</taxon>
        <taxon>Basidiomycota</taxon>
        <taxon>Agaricomycotina</taxon>
        <taxon>Agaricomycetes</taxon>
        <taxon>Agaricomycetidae</taxon>
        <taxon>Agaricales</taxon>
        <taxon>Marasmiineae</taxon>
        <taxon>Mycenaceae</taxon>
        <taxon>Mycena</taxon>
    </lineage>
</organism>
<reference evidence="1" key="1">
    <citation type="submission" date="2023-03" db="EMBL/GenBank/DDBJ databases">
        <title>Massive genome expansion in bonnet fungi (Mycena s.s.) driven by repeated elements and novel gene families across ecological guilds.</title>
        <authorList>
            <consortium name="Lawrence Berkeley National Laboratory"/>
            <person name="Harder C.B."/>
            <person name="Miyauchi S."/>
            <person name="Viragh M."/>
            <person name="Kuo A."/>
            <person name="Thoen E."/>
            <person name="Andreopoulos B."/>
            <person name="Lu D."/>
            <person name="Skrede I."/>
            <person name="Drula E."/>
            <person name="Henrissat B."/>
            <person name="Morin E."/>
            <person name="Kohler A."/>
            <person name="Barry K."/>
            <person name="LaButti K."/>
            <person name="Morin E."/>
            <person name="Salamov A."/>
            <person name="Lipzen A."/>
            <person name="Mereny Z."/>
            <person name="Hegedus B."/>
            <person name="Baldrian P."/>
            <person name="Stursova M."/>
            <person name="Weitz H."/>
            <person name="Taylor A."/>
            <person name="Grigoriev I.V."/>
            <person name="Nagy L.G."/>
            <person name="Martin F."/>
            <person name="Kauserud H."/>
        </authorList>
    </citation>
    <scope>NUCLEOTIDE SEQUENCE</scope>
    <source>
        <strain evidence="1">CBHHK173m</strain>
    </source>
</reference>
<gene>
    <name evidence="1" type="ORF">B0H15DRAFT_906987</name>
</gene>
<dbReference type="SUPFAM" id="SSF56112">
    <property type="entry name" value="Protein kinase-like (PK-like)"/>
    <property type="match status" value="1"/>
</dbReference>